<feature type="domain" description="BPL/LPL catalytic" evidence="1">
    <location>
        <begin position="30"/>
        <end position="238"/>
    </location>
</feature>
<dbReference type="EMBL" id="JAAKDE010000012">
    <property type="protein sequence ID" value="MBA2133090.1"/>
    <property type="molecule type" value="Genomic_DNA"/>
</dbReference>
<comment type="caution">
    <text evidence="2">The sequence shown here is derived from an EMBL/GenBank/DDBJ whole genome shotgun (WGS) entry which is preliminary data.</text>
</comment>
<dbReference type="GO" id="GO:0009249">
    <property type="term" value="P:protein lipoylation"/>
    <property type="evidence" value="ECO:0007669"/>
    <property type="project" value="UniProtKB-ARBA"/>
</dbReference>
<dbReference type="RefSeq" id="WP_181339547.1">
    <property type="nucleotide sequence ID" value="NZ_JAAKDE010000012.1"/>
</dbReference>
<dbReference type="SUPFAM" id="SSF55681">
    <property type="entry name" value="Class II aaRS and biotin synthetases"/>
    <property type="match status" value="1"/>
</dbReference>
<name>A0A8J6HZT1_9FIRM</name>
<evidence type="ECO:0000259" key="1">
    <source>
        <dbReference type="PROSITE" id="PS51733"/>
    </source>
</evidence>
<gene>
    <name evidence="2" type="ORF">G5B42_05980</name>
</gene>
<dbReference type="Proteomes" id="UP000657177">
    <property type="component" value="Unassembled WGS sequence"/>
</dbReference>
<reference evidence="2" key="1">
    <citation type="submission" date="2020-06" db="EMBL/GenBank/DDBJ databases">
        <title>Novel chitinolytic bacterium.</title>
        <authorList>
            <person name="Ungkulpasvich U."/>
            <person name="Kosugi A."/>
            <person name="Uke A."/>
        </authorList>
    </citation>
    <scope>NUCLEOTIDE SEQUENCE</scope>
    <source>
        <strain evidence="2">UUS1-1</strain>
    </source>
</reference>
<dbReference type="AlphaFoldDB" id="A0A8J6HZT1"/>
<dbReference type="GO" id="GO:0140096">
    <property type="term" value="F:catalytic activity, acting on a protein"/>
    <property type="evidence" value="ECO:0007669"/>
    <property type="project" value="UniProtKB-ARBA"/>
</dbReference>
<dbReference type="GO" id="GO:0016740">
    <property type="term" value="F:transferase activity"/>
    <property type="evidence" value="ECO:0007669"/>
    <property type="project" value="UniProtKB-ARBA"/>
</dbReference>
<dbReference type="Pfam" id="PF21948">
    <property type="entry name" value="LplA-B_cat"/>
    <property type="match status" value="1"/>
</dbReference>
<dbReference type="InterPro" id="IPR050664">
    <property type="entry name" value="Octanoyltrans_LipM/LipL"/>
</dbReference>
<dbReference type="GO" id="GO:0016874">
    <property type="term" value="F:ligase activity"/>
    <property type="evidence" value="ECO:0007669"/>
    <property type="project" value="UniProtKB-KW"/>
</dbReference>
<dbReference type="InterPro" id="IPR045864">
    <property type="entry name" value="aa-tRNA-synth_II/BPL/LPL"/>
</dbReference>
<keyword evidence="3" id="KW-1185">Reference proteome</keyword>
<dbReference type="PANTHER" id="PTHR43679:SF2">
    <property type="entry name" value="OCTANOYL-[GCVH]:PROTEIN N-OCTANOYLTRANSFERASE"/>
    <property type="match status" value="1"/>
</dbReference>
<dbReference type="Gene3D" id="3.30.930.10">
    <property type="entry name" value="Bira Bifunctional Protein, Domain 2"/>
    <property type="match status" value="1"/>
</dbReference>
<dbReference type="InterPro" id="IPR004143">
    <property type="entry name" value="BPL_LPL_catalytic"/>
</dbReference>
<protein>
    <submittedName>
        <fullName evidence="2">Lipoate--protein ligase family protein</fullName>
    </submittedName>
</protein>
<evidence type="ECO:0000313" key="3">
    <source>
        <dbReference type="Proteomes" id="UP000657177"/>
    </source>
</evidence>
<organism evidence="2 3">
    <name type="scientific">Capillibacterium thermochitinicola</name>
    <dbReference type="NCBI Taxonomy" id="2699427"/>
    <lineage>
        <taxon>Bacteria</taxon>
        <taxon>Bacillati</taxon>
        <taxon>Bacillota</taxon>
        <taxon>Capillibacterium</taxon>
    </lineage>
</organism>
<accession>A0A8J6HZT1</accession>
<sequence length="288" mass="31599">MTGRFLPWTAGPAAWNMAVDEALLTSYLQGTAPVTLRFYGWDPPALSLGYLQAPLSAARQARCRQAGVEWVRRPTGGRAVFHQHEITYALVTGEREGFSGSVLADYQKIGLGLQRGFALLGLTVEMVSGLRCGKGVRSEDCFAAPSWYELTYQGKKLVGSAQLRRGKALLQHGSILLTYDPWFWQEVWREEARLEAAETAAVPEKVIGLKEAFGALPDPPVVIAALRQGLSEVLGINWEEGSLTAEERRLAARLQREKYANADWNNRRGRREVAGGGICPARKEGASG</sequence>
<dbReference type="PROSITE" id="PS51733">
    <property type="entry name" value="BPL_LPL_CATALYTIC"/>
    <property type="match status" value="1"/>
</dbReference>
<keyword evidence="2" id="KW-0436">Ligase</keyword>
<dbReference type="CDD" id="cd16443">
    <property type="entry name" value="LplA"/>
    <property type="match status" value="1"/>
</dbReference>
<evidence type="ECO:0000313" key="2">
    <source>
        <dbReference type="EMBL" id="MBA2133090.1"/>
    </source>
</evidence>
<dbReference type="PANTHER" id="PTHR43679">
    <property type="entry name" value="OCTANOYLTRANSFERASE LIPM-RELATED"/>
    <property type="match status" value="1"/>
</dbReference>
<proteinExistence type="predicted"/>